<protein>
    <recommendedName>
        <fullName evidence="1">NB-ARC domain-containing protein</fullName>
    </recommendedName>
</protein>
<keyword evidence="3" id="KW-1185">Reference proteome</keyword>
<dbReference type="Gene3D" id="3.40.50.300">
    <property type="entry name" value="P-loop containing nucleotide triphosphate hydrolases"/>
    <property type="match status" value="1"/>
</dbReference>
<evidence type="ECO:0000313" key="2">
    <source>
        <dbReference type="EMBL" id="OEL25421.1"/>
    </source>
</evidence>
<comment type="caution">
    <text evidence="2">The sequence shown here is derived from an EMBL/GenBank/DDBJ whole genome shotgun (WGS) entry which is preliminary data.</text>
</comment>
<dbReference type="Proteomes" id="UP000095767">
    <property type="component" value="Unassembled WGS sequence"/>
</dbReference>
<dbReference type="InterPro" id="IPR027417">
    <property type="entry name" value="P-loop_NTPase"/>
</dbReference>
<dbReference type="EMBL" id="LWDX02037280">
    <property type="protein sequence ID" value="OEL25421.1"/>
    <property type="molecule type" value="Genomic_DNA"/>
</dbReference>
<dbReference type="PANTHER" id="PTHR33377">
    <property type="entry name" value="OS10G0134700 PROTEIN-RELATED"/>
    <property type="match status" value="1"/>
</dbReference>
<gene>
    <name evidence="2" type="ORF">BAE44_0013560</name>
</gene>
<organism evidence="2 3">
    <name type="scientific">Dichanthelium oligosanthes</name>
    <dbReference type="NCBI Taxonomy" id="888268"/>
    <lineage>
        <taxon>Eukaryota</taxon>
        <taxon>Viridiplantae</taxon>
        <taxon>Streptophyta</taxon>
        <taxon>Embryophyta</taxon>
        <taxon>Tracheophyta</taxon>
        <taxon>Spermatophyta</taxon>
        <taxon>Magnoliopsida</taxon>
        <taxon>Liliopsida</taxon>
        <taxon>Poales</taxon>
        <taxon>Poaceae</taxon>
        <taxon>PACMAD clade</taxon>
        <taxon>Panicoideae</taxon>
        <taxon>Panicodae</taxon>
        <taxon>Paniceae</taxon>
        <taxon>Dichantheliinae</taxon>
        <taxon>Dichanthelium</taxon>
    </lineage>
</organism>
<dbReference type="OrthoDB" id="644755at2759"/>
<dbReference type="InterPro" id="IPR002182">
    <property type="entry name" value="NB-ARC"/>
</dbReference>
<dbReference type="SUPFAM" id="SSF52540">
    <property type="entry name" value="P-loop containing nucleoside triphosphate hydrolases"/>
    <property type="match status" value="1"/>
</dbReference>
<evidence type="ECO:0000259" key="1">
    <source>
        <dbReference type="Pfam" id="PF00931"/>
    </source>
</evidence>
<accession>A0A1E5VJW2</accession>
<feature type="domain" description="NB-ARC" evidence="1">
    <location>
        <begin position="172"/>
        <end position="331"/>
    </location>
</feature>
<dbReference type="PANTHER" id="PTHR33377:SF92">
    <property type="entry name" value="NB-ARC DOMAIN-CONTAINING PROTEIN"/>
    <property type="match status" value="1"/>
</dbReference>
<evidence type="ECO:0000313" key="3">
    <source>
        <dbReference type="Proteomes" id="UP000095767"/>
    </source>
</evidence>
<sequence length="493" mass="56066">MDAFLSAVLGELVARSINFITSKCSKPPALALEDSLQRALLRAHVIVDEAMGRNIINQAMLLKLNMLRDAMHKGYYALDNFRYQPHDAEDNKDQAVSRSVFLFVANRVKVPYSSCRSTQILGQLHEALDRLSSMIVDVDVLVLFLMSCPRRYRQPYSMHLLLENSMFGRQMETEYVINFLLHSESPGAEELEVLPIVGPGRVGKTTLVTHVCKDERVRNHFLEIVLLNDHDFRDDELAALRQRCLMKNHDCGWNLNRDGKFLVVVEATGDFNEDAWNRLYSASKRWVPSGSKIIITSRTDKISKVGTTRSLTLKFLPHEAYWYFFKTLAFGSTNPSAHPRLAYLAMEMARTLNGAFVSAQITARVLRDNFDIRFWCKVLALYKEFVEKHGSKFGGHPFATLNQNRPALLGRLGGTSADLMVHHHYECSSQVEVPNIKVQDVMFGSVKAHGKFKFVWSSPIPPYYNHIYTCEILELKSKAGKRKRTTETGVTLS</sequence>
<dbReference type="AlphaFoldDB" id="A0A1E5VJW2"/>
<dbReference type="Pfam" id="PF00931">
    <property type="entry name" value="NB-ARC"/>
    <property type="match status" value="1"/>
</dbReference>
<reference evidence="2 3" key="1">
    <citation type="submission" date="2016-09" db="EMBL/GenBank/DDBJ databases">
        <title>The draft genome of Dichanthelium oligosanthes: A C3 panicoid grass species.</title>
        <authorList>
            <person name="Studer A.J."/>
            <person name="Schnable J.C."/>
            <person name="Brutnell T.P."/>
        </authorList>
    </citation>
    <scope>NUCLEOTIDE SEQUENCE [LARGE SCALE GENOMIC DNA]</scope>
    <source>
        <strain evidence="3">cv. Kellogg 1175</strain>
        <tissue evidence="2">Leaf</tissue>
    </source>
</reference>
<name>A0A1E5VJW2_9POAL</name>
<proteinExistence type="predicted"/>